<dbReference type="AlphaFoldDB" id="A0A399SUG5"/>
<protein>
    <submittedName>
        <fullName evidence="1">Uncharacterized protein</fullName>
    </submittedName>
</protein>
<gene>
    <name evidence="1" type="ORF">D1614_17850</name>
</gene>
<dbReference type="Proteomes" id="UP000265926">
    <property type="component" value="Unassembled WGS sequence"/>
</dbReference>
<dbReference type="EMBL" id="QWGR01000013">
    <property type="protein sequence ID" value="RIJ46539.1"/>
    <property type="molecule type" value="Genomic_DNA"/>
</dbReference>
<comment type="caution">
    <text evidence="1">The sequence shown here is derived from an EMBL/GenBank/DDBJ whole genome shotgun (WGS) entry which is preliminary data.</text>
</comment>
<accession>A0A399SUG5</accession>
<name>A0A399SUG5_9BACT</name>
<evidence type="ECO:0000313" key="2">
    <source>
        <dbReference type="Proteomes" id="UP000265926"/>
    </source>
</evidence>
<organism evidence="1 2">
    <name type="scientific">Maribellus luteus</name>
    <dbReference type="NCBI Taxonomy" id="2305463"/>
    <lineage>
        <taxon>Bacteria</taxon>
        <taxon>Pseudomonadati</taxon>
        <taxon>Bacteroidota</taxon>
        <taxon>Bacteroidia</taxon>
        <taxon>Marinilabiliales</taxon>
        <taxon>Prolixibacteraceae</taxon>
        <taxon>Maribellus</taxon>
    </lineage>
</organism>
<proteinExistence type="predicted"/>
<evidence type="ECO:0000313" key="1">
    <source>
        <dbReference type="EMBL" id="RIJ46539.1"/>
    </source>
</evidence>
<reference evidence="1 2" key="1">
    <citation type="submission" date="2018-08" db="EMBL/GenBank/DDBJ databases">
        <title>Pallidiluteibacterium maritimus gen. nov., sp. nov., isolated from coastal sediment.</title>
        <authorList>
            <person name="Zhou L.Y."/>
        </authorList>
    </citation>
    <scope>NUCLEOTIDE SEQUENCE [LARGE SCALE GENOMIC DNA]</scope>
    <source>
        <strain evidence="1 2">XSD2</strain>
    </source>
</reference>
<sequence>MDYKKIKNRTHKLEIALLGSCDVVGWILVLQFRVLRTGALSEICNDNLQMTVCNKQNKAIAFSEDIN</sequence>
<keyword evidence="2" id="KW-1185">Reference proteome</keyword>